<proteinExistence type="predicted"/>
<dbReference type="SMART" id="SM00044">
    <property type="entry name" value="CYCc"/>
    <property type="match status" value="1"/>
</dbReference>
<evidence type="ECO:0000256" key="2">
    <source>
        <dbReference type="SAM" id="Phobius"/>
    </source>
</evidence>
<dbReference type="CDD" id="cd07302">
    <property type="entry name" value="CHD"/>
    <property type="match status" value="1"/>
</dbReference>
<name>A0A9X3ITA6_9GAMM</name>
<feature type="transmembrane region" description="Helical" evidence="2">
    <location>
        <begin position="155"/>
        <end position="176"/>
    </location>
</feature>
<dbReference type="PANTHER" id="PTHR43081:SF18">
    <property type="entry name" value="BLL7624 PROTEIN"/>
    <property type="match status" value="1"/>
</dbReference>
<evidence type="ECO:0000259" key="3">
    <source>
        <dbReference type="PROSITE" id="PS50125"/>
    </source>
</evidence>
<dbReference type="InterPro" id="IPR029787">
    <property type="entry name" value="Nucleotide_cyclase"/>
</dbReference>
<protein>
    <submittedName>
        <fullName evidence="4">Adenylate cyclase</fullName>
    </submittedName>
</protein>
<reference evidence="4" key="1">
    <citation type="submission" date="2022-11" db="EMBL/GenBank/DDBJ databases">
        <title>Parathalassolutuus dongxingensis gen. nov., sp. nov., a novel member of family Oceanospirillaceae isolated from a coastal shrimp pond in Guangxi, China.</title>
        <authorList>
            <person name="Chen H."/>
        </authorList>
    </citation>
    <scope>NUCLEOTIDE SEQUENCE</scope>
    <source>
        <strain evidence="4">G-43</strain>
    </source>
</reference>
<dbReference type="GO" id="GO:0004016">
    <property type="term" value="F:adenylate cyclase activity"/>
    <property type="evidence" value="ECO:0007669"/>
    <property type="project" value="UniProtKB-ARBA"/>
</dbReference>
<dbReference type="RefSeq" id="WP_283174882.1">
    <property type="nucleotide sequence ID" value="NZ_JAPNOA010000056.1"/>
</dbReference>
<dbReference type="EMBL" id="JAPNOA010000056">
    <property type="protein sequence ID" value="MCY0966681.1"/>
    <property type="molecule type" value="Genomic_DNA"/>
</dbReference>
<feature type="transmembrane region" description="Helical" evidence="2">
    <location>
        <begin position="85"/>
        <end position="113"/>
    </location>
</feature>
<dbReference type="InterPro" id="IPR001054">
    <property type="entry name" value="A/G_cyclase"/>
</dbReference>
<feature type="transmembrane region" description="Helical" evidence="2">
    <location>
        <begin position="20"/>
        <end position="40"/>
    </location>
</feature>
<evidence type="ECO:0000313" key="4">
    <source>
        <dbReference type="EMBL" id="MCY0966681.1"/>
    </source>
</evidence>
<dbReference type="GO" id="GO:0035556">
    <property type="term" value="P:intracellular signal transduction"/>
    <property type="evidence" value="ECO:0007669"/>
    <property type="project" value="InterPro"/>
</dbReference>
<dbReference type="InterPro" id="IPR007894">
    <property type="entry name" value="MASE2"/>
</dbReference>
<sequence>MTVKPDNLLLQDLLNLGLDYIARTIGYATAAVAIGVGVTLGAWPLSFLFIAAFCLVYPHATHWLIVRNTPRTTPINRTLIQLDALLCGLLLGAMGAPASMSVLFVLMLSVALLLSGSQILWTTGLAVCGIGIMAGLGIPGMGVFGEITHTVLPELVVIITGLGVALYFTTLALLGVRQAEQLVATEQKLNSQIAHFQELSHQVSRYVAPQIWDSIFNGRREAKLETQRKRLVVFFSDVVGFSTLSETMEADALTSLLNGYLTDMSRIALKFGGTIDKFIGDGIMIFFGDPNSQGTKKDALACVSMAIEMRRHMLKMRKKWIELGMTTPLQIRMGINTGYCTVGNFGTENRMDYTIVGREVNLASRLESTADAGEILISHETYTLVKDKIICRQRGEAMVKGFRDPVPLYQVVDYRRDLGANPGFMNHETEGFSLYLESDKIRDTEKANVADALEKAAERLRLEANMVRNDRSLRKRPPLPAKPKTKLDMTPSPHQPASAHPKPAAAVDNNLTDDDSEPPLLS</sequence>
<dbReference type="Gene3D" id="3.30.70.1230">
    <property type="entry name" value="Nucleotide cyclase"/>
    <property type="match status" value="1"/>
</dbReference>
<keyword evidence="2" id="KW-1133">Transmembrane helix</keyword>
<dbReference type="Pfam" id="PF05230">
    <property type="entry name" value="MASE2"/>
    <property type="match status" value="1"/>
</dbReference>
<feature type="compositionally biased region" description="Acidic residues" evidence="1">
    <location>
        <begin position="511"/>
        <end position="522"/>
    </location>
</feature>
<keyword evidence="2" id="KW-0472">Membrane</keyword>
<keyword evidence="2" id="KW-0812">Transmembrane</keyword>
<organism evidence="4 5">
    <name type="scientific">Parathalassolituus penaei</name>
    <dbReference type="NCBI Taxonomy" id="2997323"/>
    <lineage>
        <taxon>Bacteria</taxon>
        <taxon>Pseudomonadati</taxon>
        <taxon>Pseudomonadota</taxon>
        <taxon>Gammaproteobacteria</taxon>
        <taxon>Oceanospirillales</taxon>
        <taxon>Oceanospirillaceae</taxon>
        <taxon>Parathalassolituus</taxon>
    </lineage>
</organism>
<dbReference type="AlphaFoldDB" id="A0A9X3ITA6"/>
<gene>
    <name evidence="4" type="ORF">OUO13_15945</name>
</gene>
<feature type="transmembrane region" description="Helical" evidence="2">
    <location>
        <begin position="119"/>
        <end position="143"/>
    </location>
</feature>
<dbReference type="GO" id="GO:0006171">
    <property type="term" value="P:cAMP biosynthetic process"/>
    <property type="evidence" value="ECO:0007669"/>
    <property type="project" value="TreeGrafter"/>
</dbReference>
<comment type="caution">
    <text evidence="4">The sequence shown here is derived from an EMBL/GenBank/DDBJ whole genome shotgun (WGS) entry which is preliminary data.</text>
</comment>
<keyword evidence="5" id="KW-1185">Reference proteome</keyword>
<dbReference type="InterPro" id="IPR050697">
    <property type="entry name" value="Adenylyl/Guanylyl_Cyclase_3/4"/>
</dbReference>
<dbReference type="Proteomes" id="UP001150830">
    <property type="component" value="Unassembled WGS sequence"/>
</dbReference>
<dbReference type="Pfam" id="PF00211">
    <property type="entry name" value="Guanylate_cyc"/>
    <property type="match status" value="1"/>
</dbReference>
<dbReference type="PROSITE" id="PS50125">
    <property type="entry name" value="GUANYLATE_CYCLASE_2"/>
    <property type="match status" value="1"/>
</dbReference>
<feature type="domain" description="Guanylate cyclase" evidence="3">
    <location>
        <begin position="232"/>
        <end position="367"/>
    </location>
</feature>
<dbReference type="FunFam" id="3.30.70.1230:FF:000025">
    <property type="entry name" value="Adenylate cyclase 1"/>
    <property type="match status" value="1"/>
</dbReference>
<evidence type="ECO:0000313" key="5">
    <source>
        <dbReference type="Proteomes" id="UP001150830"/>
    </source>
</evidence>
<evidence type="ECO:0000256" key="1">
    <source>
        <dbReference type="SAM" id="MobiDB-lite"/>
    </source>
</evidence>
<dbReference type="PANTHER" id="PTHR43081">
    <property type="entry name" value="ADENYLATE CYCLASE, TERMINAL-DIFFERENTIATION SPECIFIC-RELATED"/>
    <property type="match status" value="1"/>
</dbReference>
<dbReference type="SUPFAM" id="SSF55073">
    <property type="entry name" value="Nucleotide cyclase"/>
    <property type="match status" value="1"/>
</dbReference>
<accession>A0A9X3ITA6</accession>
<feature type="region of interest" description="Disordered" evidence="1">
    <location>
        <begin position="467"/>
        <end position="522"/>
    </location>
</feature>
<feature type="transmembrane region" description="Helical" evidence="2">
    <location>
        <begin position="46"/>
        <end position="65"/>
    </location>
</feature>